<dbReference type="Proteomes" id="UP000198901">
    <property type="component" value="Unassembled WGS sequence"/>
</dbReference>
<keyword evidence="4" id="KW-1185">Reference proteome</keyword>
<dbReference type="Pfam" id="PF00174">
    <property type="entry name" value="Oxidored_molyb"/>
    <property type="match status" value="1"/>
</dbReference>
<dbReference type="RefSeq" id="WP_093200884.1">
    <property type="nucleotide sequence ID" value="NZ_FNGS01000003.1"/>
</dbReference>
<name>A0A1G9N7U6_9BACT</name>
<gene>
    <name evidence="3" type="ORF">SAMN04488090_1899</name>
</gene>
<reference evidence="3 4" key="1">
    <citation type="submission" date="2016-10" db="EMBL/GenBank/DDBJ databases">
        <authorList>
            <person name="de Groot N.N."/>
        </authorList>
    </citation>
    <scope>NUCLEOTIDE SEQUENCE [LARGE SCALE GENOMIC DNA]</scope>
    <source>
        <strain evidence="3 4">DSM 21668</strain>
    </source>
</reference>
<protein>
    <recommendedName>
        <fullName evidence="2">Oxidoreductase molybdopterin-binding domain-containing protein</fullName>
    </recommendedName>
</protein>
<feature type="domain" description="Oxidoreductase molybdopterin-binding" evidence="2">
    <location>
        <begin position="23"/>
        <end position="156"/>
    </location>
</feature>
<dbReference type="EMBL" id="FNGS01000003">
    <property type="protein sequence ID" value="SDL82540.1"/>
    <property type="molecule type" value="Genomic_DNA"/>
</dbReference>
<evidence type="ECO:0000256" key="1">
    <source>
        <dbReference type="SAM" id="SignalP"/>
    </source>
</evidence>
<accession>A0A1G9N7U6</accession>
<dbReference type="AlphaFoldDB" id="A0A1G9N7U6"/>
<sequence>MKSLKISLILVLASVLATSAQTVLKISGEVATPLALQASDIAGFPHVQVKAADRDGKTHTYDGVPVFELLKKAGVTLGGQLRGENLVKYALVRAADGYEVLFALPELDPDYSPRTIILADKADGAALPAGTGPYRIVVPEEKKPARWIREVREIEIKFAK</sequence>
<dbReference type="STRING" id="563176.SAMN04488090_1899"/>
<evidence type="ECO:0000259" key="2">
    <source>
        <dbReference type="Pfam" id="PF00174"/>
    </source>
</evidence>
<dbReference type="SUPFAM" id="SSF56524">
    <property type="entry name" value="Oxidoreductase molybdopterin-binding domain"/>
    <property type="match status" value="1"/>
</dbReference>
<keyword evidence="1" id="KW-0732">Signal</keyword>
<dbReference type="Gene3D" id="3.90.420.10">
    <property type="entry name" value="Oxidoreductase, molybdopterin-binding domain"/>
    <property type="match status" value="1"/>
</dbReference>
<evidence type="ECO:0000313" key="4">
    <source>
        <dbReference type="Proteomes" id="UP000198901"/>
    </source>
</evidence>
<feature type="chain" id="PRO_5011535292" description="Oxidoreductase molybdopterin-binding domain-containing protein" evidence="1">
    <location>
        <begin position="21"/>
        <end position="160"/>
    </location>
</feature>
<dbReference type="InterPro" id="IPR000572">
    <property type="entry name" value="OxRdtase_Mopterin-bd_dom"/>
</dbReference>
<dbReference type="InterPro" id="IPR036374">
    <property type="entry name" value="OxRdtase_Mopterin-bd_sf"/>
</dbReference>
<feature type="signal peptide" evidence="1">
    <location>
        <begin position="1"/>
        <end position="20"/>
    </location>
</feature>
<proteinExistence type="predicted"/>
<evidence type="ECO:0000313" key="3">
    <source>
        <dbReference type="EMBL" id="SDL82540.1"/>
    </source>
</evidence>
<dbReference type="OrthoDB" id="482420at2"/>
<organism evidence="3 4">
    <name type="scientific">Siphonobacter aquaeclarae</name>
    <dbReference type="NCBI Taxonomy" id="563176"/>
    <lineage>
        <taxon>Bacteria</taxon>
        <taxon>Pseudomonadati</taxon>
        <taxon>Bacteroidota</taxon>
        <taxon>Cytophagia</taxon>
        <taxon>Cytophagales</taxon>
        <taxon>Cytophagaceae</taxon>
        <taxon>Siphonobacter</taxon>
    </lineage>
</organism>